<dbReference type="PANTHER" id="PTHR30383:SF5">
    <property type="entry name" value="SGNH HYDROLASE-TYPE ESTERASE DOMAIN-CONTAINING PROTEIN"/>
    <property type="match status" value="1"/>
</dbReference>
<dbReference type="AlphaFoldDB" id="A0A087E1C0"/>
<dbReference type="Gene3D" id="3.40.50.1110">
    <property type="entry name" value="SGNH hydrolase"/>
    <property type="match status" value="1"/>
</dbReference>
<dbReference type="Proteomes" id="UP000029003">
    <property type="component" value="Unassembled WGS sequence"/>
</dbReference>
<protein>
    <submittedName>
        <fullName evidence="2">GDSL-like lipase/acylhydrolase</fullName>
    </submittedName>
</protein>
<keyword evidence="2" id="KW-0378">Hydrolase</keyword>
<dbReference type="GO" id="GO:0004622">
    <property type="term" value="F:phosphatidylcholine lysophospholipase activity"/>
    <property type="evidence" value="ECO:0007669"/>
    <property type="project" value="TreeGrafter"/>
</dbReference>
<dbReference type="PANTHER" id="PTHR30383">
    <property type="entry name" value="THIOESTERASE 1/PROTEASE 1/LYSOPHOSPHOLIPASE L1"/>
    <property type="match status" value="1"/>
</dbReference>
<dbReference type="InterPro" id="IPR013830">
    <property type="entry name" value="SGNH_hydro"/>
</dbReference>
<evidence type="ECO:0000313" key="3">
    <source>
        <dbReference type="Proteomes" id="UP000029003"/>
    </source>
</evidence>
<dbReference type="SUPFAM" id="SSF52266">
    <property type="entry name" value="SGNH hydrolase"/>
    <property type="match status" value="1"/>
</dbReference>
<reference evidence="2 3" key="1">
    <citation type="submission" date="2014-03" db="EMBL/GenBank/DDBJ databases">
        <title>Genomics of Bifidobacteria.</title>
        <authorList>
            <person name="Ventura M."/>
            <person name="Milani C."/>
            <person name="Lugli G.A."/>
        </authorList>
    </citation>
    <scope>NUCLEOTIDE SEQUENCE [LARGE SCALE GENOMIC DNA]</scope>
    <source>
        <strain evidence="2 3">LMG 21395</strain>
    </source>
</reference>
<dbReference type="InterPro" id="IPR036514">
    <property type="entry name" value="SGNH_hydro_sf"/>
</dbReference>
<dbReference type="OrthoDB" id="9804395at2"/>
<evidence type="ECO:0000313" key="2">
    <source>
        <dbReference type="EMBL" id="KFJ01571.1"/>
    </source>
</evidence>
<comment type="caution">
    <text evidence="2">The sequence shown here is derived from an EMBL/GenBank/DDBJ whole genome shotgun (WGS) entry which is preliminary data.</text>
</comment>
<proteinExistence type="predicted"/>
<dbReference type="Pfam" id="PF13472">
    <property type="entry name" value="Lipase_GDSL_2"/>
    <property type="match status" value="1"/>
</dbReference>
<feature type="domain" description="SGNH hydrolase-type esterase" evidence="1">
    <location>
        <begin position="43"/>
        <end position="216"/>
    </location>
</feature>
<dbReference type="InterPro" id="IPR051532">
    <property type="entry name" value="Ester_Hydrolysis_Enzymes"/>
</dbReference>
<accession>A0A087E1C0</accession>
<evidence type="ECO:0000259" key="1">
    <source>
        <dbReference type="Pfam" id="PF13472"/>
    </source>
</evidence>
<gene>
    <name evidence="2" type="ORF">THER5_1465</name>
</gene>
<name>A0A087E1C0_9BIFI</name>
<sequence>MNVVAAAEALWAQHTIHLDPEPQGKRHGVVNTDDPGDALSFVAVGDSMIAGCGVENQSEGFTPAMASVFSDMLDRPVDWRAVGKLGATMRRVRYRLLPQVDHHADLMVLCAGSNDLMARRTIAQWRDDLSASIDLAKGRADHVVVFSAAQLYRSPSLGRSLRHVIADMTDEQTQTSREICEQHGVRFLDMTHEDVHADRGDFYAHDHFHPSAYGYRCMAERVGQLLGGWMTSELR</sequence>
<organism evidence="2 3">
    <name type="scientific">Bifidobacterium thermacidophilum subsp. thermacidophilum</name>
    <dbReference type="NCBI Taxonomy" id="79262"/>
    <lineage>
        <taxon>Bacteria</taxon>
        <taxon>Bacillati</taxon>
        <taxon>Actinomycetota</taxon>
        <taxon>Actinomycetes</taxon>
        <taxon>Bifidobacteriales</taxon>
        <taxon>Bifidobacteriaceae</taxon>
        <taxon>Bifidobacterium</taxon>
    </lineage>
</organism>
<dbReference type="RefSeq" id="WP_029576704.1">
    <property type="nucleotide sequence ID" value="NZ_JGZT01000008.1"/>
</dbReference>
<dbReference type="EMBL" id="JGZT01000008">
    <property type="protein sequence ID" value="KFJ01571.1"/>
    <property type="molecule type" value="Genomic_DNA"/>
</dbReference>